<keyword evidence="2" id="KW-0812">Transmembrane</keyword>
<reference evidence="3 4" key="1">
    <citation type="journal article" date="2012" name="BMC Genomics">
        <title>Comparative genomics of the white-rot fungi, Phanerochaete carnosa and P. chrysosporium, to elucidate the genetic basis of the distinct wood types they colonize.</title>
        <authorList>
            <person name="Suzuki H."/>
            <person name="MacDonald J."/>
            <person name="Syed K."/>
            <person name="Salamov A."/>
            <person name="Hori C."/>
            <person name="Aerts A."/>
            <person name="Henrissat B."/>
            <person name="Wiebenga A."/>
            <person name="vanKuyk P.A."/>
            <person name="Barry K."/>
            <person name="Lindquist E."/>
            <person name="LaButti K."/>
            <person name="Lapidus A."/>
            <person name="Lucas S."/>
            <person name="Coutinho P."/>
            <person name="Gong Y."/>
            <person name="Samejima M."/>
            <person name="Mahadevan R."/>
            <person name="Abou-Zaid M."/>
            <person name="de Vries R.P."/>
            <person name="Igarashi K."/>
            <person name="Yadav J.S."/>
            <person name="Grigoriev I.V."/>
            <person name="Master E.R."/>
        </authorList>
    </citation>
    <scope>NUCLEOTIDE SEQUENCE [LARGE SCALE GENOMIC DNA]</scope>
    <source>
        <strain evidence="3 4">HHB-10118-sp</strain>
    </source>
</reference>
<dbReference type="OrthoDB" id="2507743at2759"/>
<organism evidence="3 4">
    <name type="scientific">Phanerochaete carnosa (strain HHB-10118-sp)</name>
    <name type="common">White-rot fungus</name>
    <name type="synonym">Peniophora carnosa</name>
    <dbReference type="NCBI Taxonomy" id="650164"/>
    <lineage>
        <taxon>Eukaryota</taxon>
        <taxon>Fungi</taxon>
        <taxon>Dikarya</taxon>
        <taxon>Basidiomycota</taxon>
        <taxon>Agaricomycotina</taxon>
        <taxon>Agaricomycetes</taxon>
        <taxon>Polyporales</taxon>
        <taxon>Phanerochaetaceae</taxon>
        <taxon>Phanerochaete</taxon>
    </lineage>
</organism>
<feature type="compositionally biased region" description="Basic and acidic residues" evidence="1">
    <location>
        <begin position="331"/>
        <end position="340"/>
    </location>
</feature>
<feature type="compositionally biased region" description="Basic residues" evidence="1">
    <location>
        <begin position="130"/>
        <end position="151"/>
    </location>
</feature>
<dbReference type="KEGG" id="pco:PHACADRAFT_264614"/>
<accession>K5VFX9</accession>
<evidence type="ECO:0000313" key="4">
    <source>
        <dbReference type="Proteomes" id="UP000008370"/>
    </source>
</evidence>
<evidence type="ECO:0000256" key="2">
    <source>
        <dbReference type="SAM" id="Phobius"/>
    </source>
</evidence>
<evidence type="ECO:0000313" key="3">
    <source>
        <dbReference type="EMBL" id="EKM50088.1"/>
    </source>
</evidence>
<feature type="region of interest" description="Disordered" evidence="1">
    <location>
        <begin position="224"/>
        <end position="351"/>
    </location>
</feature>
<keyword evidence="4" id="KW-1185">Reference proteome</keyword>
<feature type="compositionally biased region" description="Acidic residues" evidence="1">
    <location>
        <begin position="225"/>
        <end position="244"/>
    </location>
</feature>
<dbReference type="Proteomes" id="UP000008370">
    <property type="component" value="Unassembled WGS sequence"/>
</dbReference>
<evidence type="ECO:0000256" key="1">
    <source>
        <dbReference type="SAM" id="MobiDB-lite"/>
    </source>
</evidence>
<dbReference type="RefSeq" id="XP_007401281.1">
    <property type="nucleotide sequence ID" value="XM_007401219.1"/>
</dbReference>
<dbReference type="AlphaFoldDB" id="K5VFX9"/>
<dbReference type="STRING" id="650164.K5VFX9"/>
<feature type="transmembrane region" description="Helical" evidence="2">
    <location>
        <begin position="44"/>
        <end position="67"/>
    </location>
</feature>
<dbReference type="EMBL" id="JH930479">
    <property type="protein sequence ID" value="EKM50088.1"/>
    <property type="molecule type" value="Genomic_DNA"/>
</dbReference>
<feature type="compositionally biased region" description="Polar residues" evidence="1">
    <location>
        <begin position="273"/>
        <end position="301"/>
    </location>
</feature>
<keyword evidence="2" id="KW-1133">Transmembrane helix</keyword>
<dbReference type="InParanoid" id="K5VFX9"/>
<gene>
    <name evidence="3" type="ORF">PHACADRAFT_264614</name>
</gene>
<protein>
    <submittedName>
        <fullName evidence="3">Uncharacterized protein</fullName>
    </submittedName>
</protein>
<sequence>MTALTFQESYIIIIAHFVALMMFTVPLTLRVTVDLPPPKRRKTFAGSIASTALSAALIGTAVGLTVYRLWKGKGKQTEVPPPPYEQREWASSPSVGHGPKADEASGPHYVPVSQPDPCEYSEPSVTSSVQRRRQRHVAGRRSLPRQRRVHPRTQPTYPHAFNFSPPEHSAHVPVPQFNFDSANQSYEEEPEADTSDQMDWIGDKLAQLIEEGKRALGKEIVITAEAEEDEEDDGSGQWVEDDEGPIPSPSSGSFCKSHRPCDIAIVSPPPQYSSPWRTPRSPNSGRFDTISRPDSTYSSPRNRARADSVDSLGSILSSQHQEDGSAWQSPEMREAMERARQSYLQRGQMAS</sequence>
<dbReference type="HOGENOM" id="CLU_032329_0_0_1"/>
<keyword evidence="2" id="KW-0472">Membrane</keyword>
<feature type="transmembrane region" description="Helical" evidence="2">
    <location>
        <begin position="12"/>
        <end position="32"/>
    </location>
</feature>
<feature type="compositionally biased region" description="Polar residues" evidence="1">
    <location>
        <begin position="342"/>
        <end position="351"/>
    </location>
</feature>
<proteinExistence type="predicted"/>
<dbReference type="GeneID" id="18918865"/>
<name>K5VFX9_PHACS</name>
<feature type="region of interest" description="Disordered" evidence="1">
    <location>
        <begin position="74"/>
        <end position="156"/>
    </location>
</feature>